<evidence type="ECO:0000313" key="2">
    <source>
        <dbReference type="EMBL" id="KZT73984.1"/>
    </source>
</evidence>
<feature type="transmembrane region" description="Helical" evidence="1">
    <location>
        <begin position="307"/>
        <end position="327"/>
    </location>
</feature>
<feature type="transmembrane region" description="Helical" evidence="1">
    <location>
        <begin position="115"/>
        <end position="139"/>
    </location>
</feature>
<feature type="transmembrane region" description="Helical" evidence="1">
    <location>
        <begin position="12"/>
        <end position="29"/>
    </location>
</feature>
<keyword evidence="3" id="KW-1185">Reference proteome</keyword>
<keyword evidence="1" id="KW-1133">Transmembrane helix</keyword>
<feature type="transmembrane region" description="Helical" evidence="1">
    <location>
        <begin position="88"/>
        <end position="108"/>
    </location>
</feature>
<feature type="transmembrane region" description="Helical" evidence="1">
    <location>
        <begin position="41"/>
        <end position="68"/>
    </location>
</feature>
<protein>
    <submittedName>
        <fullName evidence="2">Uncharacterized protein</fullName>
    </submittedName>
</protein>
<proteinExistence type="predicted"/>
<evidence type="ECO:0000313" key="3">
    <source>
        <dbReference type="Proteomes" id="UP000076727"/>
    </source>
</evidence>
<accession>A0A165TUS6</accession>
<name>A0A165TUS6_9APHY</name>
<evidence type="ECO:0000256" key="1">
    <source>
        <dbReference type="SAM" id="Phobius"/>
    </source>
</evidence>
<dbReference type="AlphaFoldDB" id="A0A165TUS6"/>
<organism evidence="2 3">
    <name type="scientific">Daedalea quercina L-15889</name>
    <dbReference type="NCBI Taxonomy" id="1314783"/>
    <lineage>
        <taxon>Eukaryota</taxon>
        <taxon>Fungi</taxon>
        <taxon>Dikarya</taxon>
        <taxon>Basidiomycota</taxon>
        <taxon>Agaricomycotina</taxon>
        <taxon>Agaricomycetes</taxon>
        <taxon>Polyporales</taxon>
        <taxon>Fomitopsis</taxon>
    </lineage>
</organism>
<feature type="transmembrane region" description="Helical" evidence="1">
    <location>
        <begin position="236"/>
        <end position="259"/>
    </location>
</feature>
<feature type="transmembrane region" description="Helical" evidence="1">
    <location>
        <begin position="271"/>
        <end position="287"/>
    </location>
</feature>
<dbReference type="Proteomes" id="UP000076727">
    <property type="component" value="Unassembled WGS sequence"/>
</dbReference>
<dbReference type="EMBL" id="KV429035">
    <property type="protein sequence ID" value="KZT73984.1"/>
    <property type="molecule type" value="Genomic_DNA"/>
</dbReference>
<keyword evidence="1" id="KW-0812">Transmembrane</keyword>
<feature type="non-terminal residue" evidence="2">
    <location>
        <position position="471"/>
    </location>
</feature>
<keyword evidence="1" id="KW-0472">Membrane</keyword>
<gene>
    <name evidence="2" type="ORF">DAEQUDRAFT_808137</name>
</gene>
<sequence length="471" mass="51189">MAGATSPDIHDAINAVYFATLLVGILAVTGHDIRSAIRTSAALVVTYLVTSFVPLSTVLTDNTCLVIATFIVCTSTLDAQHAPRPSSFLWKVLAWLGSALAVGLAIVFPKVVRLLAVISVVLLKSFLYAVATIGVWIAAAVSPQSQTPRPARIVRIVLCTDEELSRSLCSSCLTRAVHRPVPVQPAVGSSSLASLAIWVLRIVSGGLHLLCDLASTCATLLHCRLNALVEYVTRSAAFVLVATRSLATNLVLAMSLVAAKYVIAGFARVKCALAIAIAPVVQAYEFIPHCINTMRDVPRRLHSTIDSIVLTVMLNVWVIFVSTAFSASRHDVQSRSRAAKKNRRTSPVVVPSVVPVYRRFRPTTHWIKIMLGVPRSLFALDHFRIIAAPHVMIEAVLPSPDVLALVRRPIAEFDLARYSRFVQECTHELVHAIPAAIPAFSLDRYRVEKEHIAFGTLVIPGALLPTDYLHM</sequence>
<reference evidence="2 3" key="1">
    <citation type="journal article" date="2016" name="Mol. Biol. Evol.">
        <title>Comparative Genomics of Early-Diverging Mushroom-Forming Fungi Provides Insights into the Origins of Lignocellulose Decay Capabilities.</title>
        <authorList>
            <person name="Nagy L.G."/>
            <person name="Riley R."/>
            <person name="Tritt A."/>
            <person name="Adam C."/>
            <person name="Daum C."/>
            <person name="Floudas D."/>
            <person name="Sun H."/>
            <person name="Yadav J.S."/>
            <person name="Pangilinan J."/>
            <person name="Larsson K.H."/>
            <person name="Matsuura K."/>
            <person name="Barry K."/>
            <person name="Labutti K."/>
            <person name="Kuo R."/>
            <person name="Ohm R.A."/>
            <person name="Bhattacharya S.S."/>
            <person name="Shirouzu T."/>
            <person name="Yoshinaga Y."/>
            <person name="Martin F.M."/>
            <person name="Grigoriev I.V."/>
            <person name="Hibbett D.S."/>
        </authorList>
    </citation>
    <scope>NUCLEOTIDE SEQUENCE [LARGE SCALE GENOMIC DNA]</scope>
    <source>
        <strain evidence="2 3">L-15889</strain>
    </source>
</reference>